<dbReference type="InterPro" id="IPR007309">
    <property type="entry name" value="TFIIIC_Bblock-bd"/>
</dbReference>
<feature type="region of interest" description="Disordered" evidence="6">
    <location>
        <begin position="1229"/>
        <end position="1268"/>
    </location>
</feature>
<feature type="domain" description="General transcription factor 3C polypeptide 1 winged-helix" evidence="8">
    <location>
        <begin position="1"/>
        <end position="102"/>
    </location>
</feature>
<evidence type="ECO:0000256" key="3">
    <source>
        <dbReference type="ARBA" id="ARBA00023125"/>
    </source>
</evidence>
<proteinExistence type="predicted"/>
<dbReference type="Gramene" id="Mp1g26830.1">
    <property type="protein sequence ID" value="Mp1g26830.1.cds"/>
    <property type="gene ID" value="Mp1g26830"/>
</dbReference>
<reference evidence="15" key="1">
    <citation type="journal article" date="2017" name="Cell">
        <title>Insights into land plant evolution garnered from the Marchantia polymorpha genome.</title>
        <authorList>
            <person name="Bowman J.L."/>
            <person name="Kohchi T."/>
            <person name="Yamato K.T."/>
            <person name="Jenkins J."/>
            <person name="Shu S."/>
            <person name="Ishizaki K."/>
            <person name="Yamaoka S."/>
            <person name="Nishihama R."/>
            <person name="Nakamura Y."/>
            <person name="Berger F."/>
            <person name="Adam C."/>
            <person name="Aki S.S."/>
            <person name="Althoff F."/>
            <person name="Araki T."/>
            <person name="Arteaga-Vazquez M.A."/>
            <person name="Balasubrmanian S."/>
            <person name="Barry K."/>
            <person name="Bauer D."/>
            <person name="Boehm C.R."/>
            <person name="Briginshaw L."/>
            <person name="Caballero-Perez J."/>
            <person name="Catarino B."/>
            <person name="Chen F."/>
            <person name="Chiyoda S."/>
            <person name="Chovatia M."/>
            <person name="Davies K.M."/>
            <person name="Delmans M."/>
            <person name="Demura T."/>
            <person name="Dierschke T."/>
            <person name="Dolan L."/>
            <person name="Dorantes-Acosta A.E."/>
            <person name="Eklund D.M."/>
            <person name="Florent S.N."/>
            <person name="Flores-Sandoval E."/>
            <person name="Fujiyama A."/>
            <person name="Fukuzawa H."/>
            <person name="Galik B."/>
            <person name="Grimanelli D."/>
            <person name="Grimwood J."/>
            <person name="Grossniklaus U."/>
            <person name="Hamada T."/>
            <person name="Haseloff J."/>
            <person name="Hetherington A.J."/>
            <person name="Higo A."/>
            <person name="Hirakawa Y."/>
            <person name="Hundley H.N."/>
            <person name="Ikeda Y."/>
            <person name="Inoue K."/>
            <person name="Inoue S.I."/>
            <person name="Ishida S."/>
            <person name="Jia Q."/>
            <person name="Kakita M."/>
            <person name="Kanazawa T."/>
            <person name="Kawai Y."/>
            <person name="Kawashima T."/>
            <person name="Kennedy M."/>
            <person name="Kinose K."/>
            <person name="Kinoshita T."/>
            <person name="Kohara Y."/>
            <person name="Koide E."/>
            <person name="Komatsu K."/>
            <person name="Kopischke S."/>
            <person name="Kubo M."/>
            <person name="Kyozuka J."/>
            <person name="Lagercrantz U."/>
            <person name="Lin S.S."/>
            <person name="Lindquist E."/>
            <person name="Lipzen A.M."/>
            <person name="Lu C.W."/>
            <person name="De Luna E."/>
            <person name="Martienssen R.A."/>
            <person name="Minamino N."/>
            <person name="Mizutani M."/>
            <person name="Mizutani M."/>
            <person name="Mochizuki N."/>
            <person name="Monte I."/>
            <person name="Mosher R."/>
            <person name="Nagasaki H."/>
            <person name="Nakagami H."/>
            <person name="Naramoto S."/>
            <person name="Nishitani K."/>
            <person name="Ohtani M."/>
            <person name="Okamoto T."/>
            <person name="Okumura M."/>
            <person name="Phillips J."/>
            <person name="Pollak B."/>
            <person name="Reinders A."/>
            <person name="Rovekamp M."/>
            <person name="Sano R."/>
            <person name="Sawa S."/>
            <person name="Schmid M.W."/>
            <person name="Shirakawa M."/>
            <person name="Solano R."/>
            <person name="Spunde A."/>
            <person name="Suetsugu N."/>
            <person name="Sugano S."/>
            <person name="Sugiyama A."/>
            <person name="Sun R."/>
            <person name="Suzuki Y."/>
            <person name="Takenaka M."/>
            <person name="Takezawa D."/>
            <person name="Tomogane H."/>
            <person name="Tsuzuki M."/>
            <person name="Ueda T."/>
            <person name="Umeda M."/>
            <person name="Ward J.M."/>
            <person name="Watanabe Y."/>
            <person name="Yazaki K."/>
            <person name="Yokoyama R."/>
            <person name="Yoshitake Y."/>
            <person name="Yotsui I."/>
            <person name="Zachgo S."/>
            <person name="Schmutz J."/>
        </authorList>
    </citation>
    <scope>NUCLEOTIDE SEQUENCE [LARGE SCALE GENOMIC DNA]</scope>
    <source>
        <strain evidence="15">Tak-1</strain>
    </source>
</reference>
<evidence type="ECO:0000259" key="10">
    <source>
        <dbReference type="Pfam" id="PF24538"/>
    </source>
</evidence>
<feature type="compositionally biased region" description="Acidic residues" evidence="6">
    <location>
        <begin position="1050"/>
        <end position="1063"/>
    </location>
</feature>
<feature type="region of interest" description="Disordered" evidence="6">
    <location>
        <begin position="469"/>
        <end position="495"/>
    </location>
</feature>
<dbReference type="Pfam" id="PF24101">
    <property type="entry name" value="WHD_GTF3C1"/>
    <property type="match status" value="1"/>
</dbReference>
<evidence type="ECO:0000259" key="7">
    <source>
        <dbReference type="Pfam" id="PF04182"/>
    </source>
</evidence>
<organism evidence="14 15">
    <name type="scientific">Marchantia polymorpha</name>
    <name type="common">Common liverwort</name>
    <name type="synonym">Marchantia aquatica</name>
    <dbReference type="NCBI Taxonomy" id="3197"/>
    <lineage>
        <taxon>Eukaryota</taxon>
        <taxon>Viridiplantae</taxon>
        <taxon>Streptophyta</taxon>
        <taxon>Embryophyta</taxon>
        <taxon>Marchantiophyta</taxon>
        <taxon>Marchantiopsida</taxon>
        <taxon>Marchantiidae</taxon>
        <taxon>Marchantiales</taxon>
        <taxon>Marchantiaceae</taxon>
        <taxon>Marchantia</taxon>
    </lineage>
</organism>
<evidence type="ECO:0000313" key="14">
    <source>
        <dbReference type="EMBL" id="PTQ49730.1"/>
    </source>
</evidence>
<dbReference type="InterPro" id="IPR056064">
    <property type="entry name" value="DUF7647"/>
</dbReference>
<evidence type="ECO:0000256" key="4">
    <source>
        <dbReference type="ARBA" id="ARBA00023163"/>
    </source>
</evidence>
<keyword evidence="5" id="KW-0539">Nucleus</keyword>
<evidence type="ECO:0000256" key="1">
    <source>
        <dbReference type="ARBA" id="ARBA00004123"/>
    </source>
</evidence>
<dbReference type="InterPro" id="IPR056062">
    <property type="entry name" value="DUF7645"/>
</dbReference>
<dbReference type="PANTHER" id="PTHR15180">
    <property type="entry name" value="GENERAL TRANSCRIPTION FACTOR 3C POLYPEPTIDE 1"/>
    <property type="match status" value="1"/>
</dbReference>
<evidence type="ECO:0000256" key="6">
    <source>
        <dbReference type="SAM" id="MobiDB-lite"/>
    </source>
</evidence>
<dbReference type="CDD" id="cd16169">
    <property type="entry name" value="Tau138_eWH"/>
    <property type="match status" value="1"/>
</dbReference>
<dbReference type="Pfam" id="PF24657">
    <property type="entry name" value="DUF7646"/>
    <property type="match status" value="1"/>
</dbReference>
<dbReference type="InterPro" id="IPR036388">
    <property type="entry name" value="WH-like_DNA-bd_sf"/>
</dbReference>
<dbReference type="GO" id="GO:0003677">
    <property type="term" value="F:DNA binding"/>
    <property type="evidence" value="ECO:0007669"/>
    <property type="project" value="UniProtKB-KW"/>
</dbReference>
<feature type="compositionally biased region" description="Basic and acidic residues" evidence="6">
    <location>
        <begin position="482"/>
        <end position="493"/>
    </location>
</feature>
<dbReference type="InterPro" id="IPR056428">
    <property type="entry name" value="WH_GTF3C1"/>
</dbReference>
<feature type="domain" description="DUF7647" evidence="13">
    <location>
        <begin position="745"/>
        <end position="927"/>
    </location>
</feature>
<dbReference type="InterPro" id="IPR036390">
    <property type="entry name" value="WH_DNA-bd_sf"/>
</dbReference>
<dbReference type="PANTHER" id="PTHR15180:SF1">
    <property type="entry name" value="GENERAL TRANSCRIPTION FACTOR 3C POLYPEPTIDE 1"/>
    <property type="match status" value="1"/>
</dbReference>
<dbReference type="Pfam" id="PF04182">
    <property type="entry name" value="B-block_TFIIIC"/>
    <property type="match status" value="1"/>
</dbReference>
<feature type="compositionally biased region" description="Low complexity" evidence="6">
    <location>
        <begin position="1229"/>
        <end position="1241"/>
    </location>
</feature>
<feature type="compositionally biased region" description="Basic and acidic residues" evidence="6">
    <location>
        <begin position="1018"/>
        <end position="1028"/>
    </location>
</feature>
<feature type="domain" description="B-block binding subunit of TFIIIC" evidence="7">
    <location>
        <begin position="113"/>
        <end position="194"/>
    </location>
</feature>
<dbReference type="OrthoDB" id="68020at2759"/>
<dbReference type="InterPro" id="IPR056020">
    <property type="entry name" value="DUF7599"/>
</dbReference>
<evidence type="ECO:0000256" key="5">
    <source>
        <dbReference type="ARBA" id="ARBA00023242"/>
    </source>
</evidence>
<evidence type="ECO:0000256" key="2">
    <source>
        <dbReference type="ARBA" id="ARBA00022553"/>
    </source>
</evidence>
<dbReference type="GO" id="GO:0005634">
    <property type="term" value="C:nucleus"/>
    <property type="evidence" value="ECO:0007669"/>
    <property type="project" value="UniProtKB-SubCell"/>
</dbReference>
<name>A0A2R6XUF5_MARPO</name>
<feature type="region of interest" description="Disordered" evidence="6">
    <location>
        <begin position="1005"/>
        <end position="1075"/>
    </location>
</feature>
<dbReference type="Gene3D" id="1.10.10.10">
    <property type="entry name" value="Winged helix-like DNA-binding domain superfamily/Winged helix DNA-binding domain"/>
    <property type="match status" value="1"/>
</dbReference>
<dbReference type="InterPro" id="IPR056467">
    <property type="entry name" value="eWH_GTF3C1"/>
</dbReference>
<feature type="region of interest" description="Disordered" evidence="6">
    <location>
        <begin position="1170"/>
        <end position="1205"/>
    </location>
</feature>
<dbReference type="InterPro" id="IPR035625">
    <property type="entry name" value="Tfc3-like_eWH"/>
</dbReference>
<dbReference type="InterPro" id="IPR044210">
    <property type="entry name" value="Tfc3-like"/>
</dbReference>
<evidence type="ECO:0000259" key="13">
    <source>
        <dbReference type="Pfam" id="PF24658"/>
    </source>
</evidence>
<feature type="domain" description="DUF7599" evidence="10">
    <location>
        <begin position="241"/>
        <end position="320"/>
    </location>
</feature>
<dbReference type="Pfam" id="PF23704">
    <property type="entry name" value="WHD_GTF3C1_N"/>
    <property type="match status" value="1"/>
</dbReference>
<protein>
    <submittedName>
        <fullName evidence="14">Uncharacterized protein</fullName>
    </submittedName>
</protein>
<feature type="domain" description="DUF7645" evidence="11">
    <location>
        <begin position="928"/>
        <end position="986"/>
    </location>
</feature>
<comment type="subcellular location">
    <subcellularLocation>
        <location evidence="1">Nucleus</location>
    </subcellularLocation>
</comment>
<dbReference type="Pfam" id="PF24538">
    <property type="entry name" value="DUF7599"/>
    <property type="match status" value="1"/>
</dbReference>
<dbReference type="GO" id="GO:0042791">
    <property type="term" value="P:5S class rRNA transcription by RNA polymerase III"/>
    <property type="evidence" value="ECO:0000318"/>
    <property type="project" value="GO_Central"/>
</dbReference>
<feature type="domain" description="DUF7646" evidence="12">
    <location>
        <begin position="335"/>
        <end position="415"/>
    </location>
</feature>
<dbReference type="GO" id="GO:0006384">
    <property type="term" value="P:transcription initiation at RNA polymerase III promoter"/>
    <property type="evidence" value="ECO:0000318"/>
    <property type="project" value="GO_Central"/>
</dbReference>
<dbReference type="EMBL" id="KZ772674">
    <property type="protein sequence ID" value="PTQ49730.1"/>
    <property type="molecule type" value="Genomic_DNA"/>
</dbReference>
<feature type="domain" description="GTF3C1 extended winged-helix" evidence="9">
    <location>
        <begin position="545"/>
        <end position="653"/>
    </location>
</feature>
<feature type="compositionally biased region" description="Polar residues" evidence="6">
    <location>
        <begin position="1512"/>
        <end position="1522"/>
    </location>
</feature>
<evidence type="ECO:0000259" key="9">
    <source>
        <dbReference type="Pfam" id="PF24101"/>
    </source>
</evidence>
<keyword evidence="2" id="KW-0597">Phosphoprotein</keyword>
<dbReference type="GO" id="GO:0000127">
    <property type="term" value="C:transcription factor TFIIIC complex"/>
    <property type="evidence" value="ECO:0000318"/>
    <property type="project" value="GO_Central"/>
</dbReference>
<dbReference type="Proteomes" id="UP000244005">
    <property type="component" value="Unassembled WGS sequence"/>
</dbReference>
<accession>A0A2R6XUF5</accession>
<dbReference type="OMA" id="VESHNMS"/>
<keyword evidence="4" id="KW-0804">Transcription</keyword>
<keyword evidence="3" id="KW-0238">DNA-binding</keyword>
<feature type="region of interest" description="Disordered" evidence="6">
    <location>
        <begin position="1504"/>
        <end position="1526"/>
    </location>
</feature>
<keyword evidence="15" id="KW-1185">Reference proteome</keyword>
<dbReference type="SUPFAM" id="SSF46785">
    <property type="entry name" value="Winged helix' DNA-binding domain"/>
    <property type="match status" value="1"/>
</dbReference>
<evidence type="ECO:0000259" key="11">
    <source>
        <dbReference type="Pfam" id="PF24655"/>
    </source>
</evidence>
<feature type="region of interest" description="Disordered" evidence="6">
    <location>
        <begin position="1304"/>
        <end position="1332"/>
    </location>
</feature>
<evidence type="ECO:0000259" key="8">
    <source>
        <dbReference type="Pfam" id="PF23704"/>
    </source>
</evidence>
<feature type="compositionally biased region" description="Polar residues" evidence="6">
    <location>
        <begin position="1318"/>
        <end position="1327"/>
    </location>
</feature>
<feature type="compositionally biased region" description="Basic residues" evidence="6">
    <location>
        <begin position="472"/>
        <end position="481"/>
    </location>
</feature>
<gene>
    <name evidence="14" type="ORF">MARPO_0002s0195</name>
</gene>
<dbReference type="InterPro" id="IPR056063">
    <property type="entry name" value="DUF7646"/>
</dbReference>
<dbReference type="Pfam" id="PF24658">
    <property type="entry name" value="DUF7647"/>
    <property type="match status" value="1"/>
</dbReference>
<evidence type="ECO:0000313" key="15">
    <source>
        <dbReference type="Proteomes" id="UP000244005"/>
    </source>
</evidence>
<dbReference type="Pfam" id="PF24655">
    <property type="entry name" value="DUF7645"/>
    <property type="match status" value="1"/>
</dbReference>
<evidence type="ECO:0000259" key="12">
    <source>
        <dbReference type="Pfam" id="PF24657"/>
    </source>
</evidence>
<sequence length="2108" mass="233144">MDALVSAALQELAVEGPEGCTVTKLWTLLQPAAAELDIELAGRPKQFLWQELLEVTDIEFSLPNSGPIDASDPRLQTVESAELLAVQLVAPEALRDSSLGLYDLKVCDARLSKEQRSILERIAKSRTKGITQSQLAKEFKVAGNKIFYLVKMLEVRGLVVRQTTLVRTAEGKAAGTKVPIVATNLLHLTRFAKDVTLSSHQRFEIMNPSNENGLEAGGSIGDDAEGDEVGAATKASDIIIKDDFPAMEEICQRLEETEGKVLVVADLKGSLGYRKALGHRNWRRLMKRLQDAGVVDVFNAQIDRKVLPCLRLLKSFDVKSLSGGVEEVDTENGSKREKNSEMVMELSIDQQIYHLVSQSGTDGVQMMEVFNRLGLQNKRNYCRVATMLARQCLVSEAENHKRSTLYRLKTINNSYSAAQTQALVSAEGQKVKTLEIAASSPTSASGRDDALILHPKEAGTSLMKTVKEVKQQGKKTRRSRKKPESVQEGEGRAKNTQVLSLLNKDVLVSDRENKGSEAGLQGLEKTSLVPVVPIRTTQPHSGVQVSTTRAQREQRILEKLQVEKFVLRVELHRWLEDLEDRKGTMMDRKTLTRILQAFQRDGLCKCVLLSMPGLTNCGRQRTVEVVLLPSVIVDLDVLNKVHDRVRKFDMDSRGHGQSKVKGKDDVPILEGVKRMSTGMLRKKNGATKFDVPTDGSWSMQANGFIPAKMVRVSMLHHFLWNYVNNLPDESERLARSGMSEEIVGSCRIFALSSAIQTMPLELFLQIIGSIHKVDSAPQWCKQGLQLCELPKEAFSILLDTNATGRLSWLVDVLRRLKLVRLVMGCGSGAQGDEQDLRKSSLSAVLTYALEREPYLEEPAPSPLPSCNLDNYDTSPRARHEFSIATKDGLDAYWQTLEYFYSGAQPALARHAFPGSNVPELFGLRSWTSLRLMSTEQRTELLKRIGAGGIDKRKTAQECVQIAKDLKLTLEQVLRVSYEKNRIYRLQTLAKTGQISKKRAIVSGDFPEPSHVKAYKKQRQSELEVRVNETEVNTNKENSHAAAGEDGPAHEEEDDDEDEDDDDTEANREQPMNDFSFVANLKPSRQRSRRFIWSERLDRLLISAYVKQRARLGAVYPRVDWSTMEDLPAPPSACRRRMSQYRHDVAVRKAIMSLCSLIAARYLKHIELQRTRSGDSNHPAHVSDTVKRNQGTDGQLEGDNTENEYNWDDMSEPFLAAALDEILRCKNAARASASKRSGSSGTKKGRDPDSDAEPLVDGVAGQHDVHSSLHSIPDASHRAFATARAISSLSSGLPFSQAHLSRSMPIEGKDANPADDDSLTNSGGTNTGRFMVAPGPTRRIRKHFPKLLRKPSGVLELTTEQQVRKSVGVANAVEIVKLVLLNSINVKELVGTLVDAVQRFREVEVFTAVKYLREQGLLMAGQGTKTFVLSPKFFHDCSASRFPMGTGDQSLITRQWLDERSEKIGEDWVTLPSQQQAGQLSHLLSLVSSGEFTLNPSVPVNDIGEVEEKTTRRPASQRPSSLQGEDGRHMRLQHRISVSASWACERRERGFPGIDVCVTRSSRSLCDILSTYASGDSINHDLSPQSIFSDDDCQVSSLKVPDETQVIAPVDDIHCERASDCLGAGRDLFGQDSAIVLDTTIPDFDMSDDIGTRSKEVLDTSTTSRRAEPMNEIGSVSECTLHQTAEGDMMTSDEHATISEECKALNLVAADGSTTMSFIGNVLGQTLSTSPEVTTSVMESPEGQVSDHLTKNTETDCPDVAVIVDEGSRLQNEQESERSDANLDADRLTAITLDRESGGGPVTLVQSSSTSKLEKCVLYFSEQNEREVDSGTRLNPDLLRAAYSAIERAGEDGLTPETLQEDLQSSGLCNAGYSFNAAGYVQALEAFSLVKKVNAFDHVRILEFSQSKRFHLNILPRNKESKKRKSSGYTYIDDRQRKNFSSNTIGYPGGSDLSAGASRRRLDEASASAAEVSRVGEHRVISLRRSDDDFEDAESTVELVSIVPWLNGHGAVHPSMSKSLTRRVMGIVSLHPGIAEDALIEQLNVLNPQSTCQLLQLLEADGHLISRPVMQTKAEAPRFLQKLIKRIALTDAPRYMNHYFANPLSGGLL</sequence>